<sequence length="292" mass="33818">MLNDAIGPMDMNVDMGVGESTNERNDSNNDFPDVEGDKFDDLFSAATQELYAGCTKFLVLSFIVKLMHIKVLNHWSNKSFDILLQFFKDVLLEGSNILMSHCNTKKMLQDLGLGYESIHACKHDCALFWKELKNVQFVMSLGMKLMMGMVKKITNKILRYFSLKSRLQRLFTSRHTATDMRWHKEKRVEQEGVLRHPIDSNSWKQFDTQYPLFVQNPRNVRLGLSTDSFNPFGTMSNAYSIWPVILVPHNLPPWKCMKTPFLMMTLLNLGPQELGKDIDIYLRPLIDELKEL</sequence>
<evidence type="ECO:0000313" key="2">
    <source>
        <dbReference type="EMBL" id="KAI9170322.1"/>
    </source>
</evidence>
<organism evidence="2 3">
    <name type="scientific">Acer negundo</name>
    <name type="common">Box elder</name>
    <dbReference type="NCBI Taxonomy" id="4023"/>
    <lineage>
        <taxon>Eukaryota</taxon>
        <taxon>Viridiplantae</taxon>
        <taxon>Streptophyta</taxon>
        <taxon>Embryophyta</taxon>
        <taxon>Tracheophyta</taxon>
        <taxon>Spermatophyta</taxon>
        <taxon>Magnoliopsida</taxon>
        <taxon>eudicotyledons</taxon>
        <taxon>Gunneridae</taxon>
        <taxon>Pentapetalae</taxon>
        <taxon>rosids</taxon>
        <taxon>malvids</taxon>
        <taxon>Sapindales</taxon>
        <taxon>Sapindaceae</taxon>
        <taxon>Hippocastanoideae</taxon>
        <taxon>Acereae</taxon>
        <taxon>Acer</taxon>
    </lineage>
</organism>
<proteinExistence type="predicted"/>
<name>A0AAD5IP08_ACENE</name>
<dbReference type="EMBL" id="JAJSOW010000104">
    <property type="protein sequence ID" value="KAI9170322.1"/>
    <property type="molecule type" value="Genomic_DNA"/>
</dbReference>
<dbReference type="Proteomes" id="UP001064489">
    <property type="component" value="Chromosome 7"/>
</dbReference>
<accession>A0AAD5IP08</accession>
<dbReference type="PANTHER" id="PTHR10775:SF185">
    <property type="entry name" value="OS08G0208400 PROTEIN"/>
    <property type="match status" value="1"/>
</dbReference>
<dbReference type="PANTHER" id="PTHR10775">
    <property type="entry name" value="OS08G0208400 PROTEIN"/>
    <property type="match status" value="1"/>
</dbReference>
<dbReference type="Pfam" id="PF02992">
    <property type="entry name" value="Transposase_21"/>
    <property type="match status" value="1"/>
</dbReference>
<dbReference type="AlphaFoldDB" id="A0AAD5IP08"/>
<keyword evidence="3" id="KW-1185">Reference proteome</keyword>
<comment type="caution">
    <text evidence="2">The sequence shown here is derived from an EMBL/GenBank/DDBJ whole genome shotgun (WGS) entry which is preliminary data.</text>
</comment>
<evidence type="ECO:0000313" key="3">
    <source>
        <dbReference type="Proteomes" id="UP001064489"/>
    </source>
</evidence>
<reference evidence="2" key="1">
    <citation type="journal article" date="2022" name="Plant J.">
        <title>Strategies of tolerance reflected in two North American maple genomes.</title>
        <authorList>
            <person name="McEvoy S.L."/>
            <person name="Sezen U.U."/>
            <person name="Trouern-Trend A."/>
            <person name="McMahon S.M."/>
            <person name="Schaberg P.G."/>
            <person name="Yang J."/>
            <person name="Wegrzyn J.L."/>
            <person name="Swenson N.G."/>
        </authorList>
    </citation>
    <scope>NUCLEOTIDE SEQUENCE</scope>
    <source>
        <strain evidence="2">91603</strain>
    </source>
</reference>
<evidence type="ECO:0000256" key="1">
    <source>
        <dbReference type="SAM" id="MobiDB-lite"/>
    </source>
</evidence>
<gene>
    <name evidence="2" type="ORF">LWI28_026121</name>
</gene>
<reference evidence="2" key="2">
    <citation type="submission" date="2023-02" db="EMBL/GenBank/DDBJ databases">
        <authorList>
            <person name="Swenson N.G."/>
            <person name="Wegrzyn J.L."/>
            <person name="Mcevoy S.L."/>
        </authorList>
    </citation>
    <scope>NUCLEOTIDE SEQUENCE</scope>
    <source>
        <strain evidence="2">91603</strain>
        <tissue evidence="2">Leaf</tissue>
    </source>
</reference>
<dbReference type="InterPro" id="IPR004242">
    <property type="entry name" value="Transposase_21"/>
</dbReference>
<feature type="region of interest" description="Disordered" evidence="1">
    <location>
        <begin position="1"/>
        <end position="30"/>
    </location>
</feature>
<protein>
    <submittedName>
        <fullName evidence="2">Uncharacterized protein</fullName>
    </submittedName>
</protein>